<keyword evidence="6" id="KW-1133">Transmembrane helix</keyword>
<dbReference type="Gene3D" id="1.20.1530.20">
    <property type="match status" value="1"/>
</dbReference>
<keyword evidence="5" id="KW-0812">Transmembrane</keyword>
<evidence type="ECO:0000256" key="3">
    <source>
        <dbReference type="ARBA" id="ARBA00022448"/>
    </source>
</evidence>
<gene>
    <name evidence="8" type="ORF">PSAL_034220</name>
</gene>
<evidence type="ECO:0000313" key="9">
    <source>
        <dbReference type="Proteomes" id="UP000283786"/>
    </source>
</evidence>
<dbReference type="Proteomes" id="UP000283786">
    <property type="component" value="Chromosome"/>
</dbReference>
<accession>A0A418SK79</accession>
<keyword evidence="4" id="KW-1003">Cell membrane</keyword>
<evidence type="ECO:0000256" key="5">
    <source>
        <dbReference type="ARBA" id="ARBA00022692"/>
    </source>
</evidence>
<evidence type="ECO:0000256" key="7">
    <source>
        <dbReference type="ARBA" id="ARBA00023136"/>
    </source>
</evidence>
<evidence type="ECO:0000256" key="4">
    <source>
        <dbReference type="ARBA" id="ARBA00022475"/>
    </source>
</evidence>
<organism evidence="8 9">
    <name type="scientific">Pseudooceanicola algae</name>
    <dbReference type="NCBI Taxonomy" id="1537215"/>
    <lineage>
        <taxon>Bacteria</taxon>
        <taxon>Pseudomonadati</taxon>
        <taxon>Pseudomonadota</taxon>
        <taxon>Alphaproteobacteria</taxon>
        <taxon>Rhodobacterales</taxon>
        <taxon>Paracoccaceae</taxon>
        <taxon>Pseudooceanicola</taxon>
    </lineage>
</organism>
<comment type="similarity">
    <text evidence="2">Belongs to the auxin efflux carrier (TC 2.A.69) family.</text>
</comment>
<keyword evidence="9" id="KW-1185">Reference proteome</keyword>
<evidence type="ECO:0000313" key="8">
    <source>
        <dbReference type="EMBL" id="QPM92159.1"/>
    </source>
</evidence>
<keyword evidence="3" id="KW-0813">Transport</keyword>
<dbReference type="GO" id="GO:0055085">
    <property type="term" value="P:transmembrane transport"/>
    <property type="evidence" value="ECO:0007669"/>
    <property type="project" value="InterPro"/>
</dbReference>
<evidence type="ECO:0000256" key="1">
    <source>
        <dbReference type="ARBA" id="ARBA00004651"/>
    </source>
</evidence>
<dbReference type="EMBL" id="CP060436">
    <property type="protein sequence ID" value="QPM92159.1"/>
    <property type="molecule type" value="Genomic_DNA"/>
</dbReference>
<sequence>MSALLNIILPVFLTIGAGYVATRTRVLNQSVIDGLMLYTQSVAFPILLFNAVSQFDVGAAFHAPLLVSFYAAAFACFFIGLAGARALGRDMQDSVVIGFCCLFSNSMMLGVPVTERAFGISALDPNFAIIAIHAPVCYTIGIVAMEIVRAREARTGGGAGLVPLKLAQRIVLQIARNPLVIGLALGFVANLTGLVMPVPLADALEMIARSALPCALFAIGGVLVQYKLEGDWRLIGMICLVTLAIHPALTWTLGRWTGLGIGDFRSAVLTAACAPGVNTYVFANLYDRGKRSAASSLLISTSACLLTMWFWLSLLP</sequence>
<dbReference type="Pfam" id="PF03547">
    <property type="entry name" value="Mem_trans"/>
    <property type="match status" value="1"/>
</dbReference>
<protein>
    <submittedName>
        <fullName evidence="8">Uncharacterized protein</fullName>
    </submittedName>
</protein>
<dbReference type="GO" id="GO:0005886">
    <property type="term" value="C:plasma membrane"/>
    <property type="evidence" value="ECO:0007669"/>
    <property type="project" value="UniProtKB-SubCell"/>
</dbReference>
<dbReference type="AlphaFoldDB" id="A0A418SK79"/>
<proteinExistence type="inferred from homology"/>
<dbReference type="PANTHER" id="PTHR36838:SF3">
    <property type="entry name" value="TRANSPORTER AUXIN EFFLUX CARRIER EC FAMILY"/>
    <property type="match status" value="1"/>
</dbReference>
<name>A0A418SK79_9RHOB</name>
<comment type="subcellular location">
    <subcellularLocation>
        <location evidence="1">Cell membrane</location>
        <topology evidence="1">Multi-pass membrane protein</topology>
    </subcellularLocation>
</comment>
<dbReference type="RefSeq" id="WP_119838122.1">
    <property type="nucleotide sequence ID" value="NZ_CP060436.1"/>
</dbReference>
<dbReference type="KEGG" id="palw:PSAL_034220"/>
<dbReference type="InterPro" id="IPR038770">
    <property type="entry name" value="Na+/solute_symporter_sf"/>
</dbReference>
<reference evidence="8 9" key="1">
    <citation type="submission" date="2020-08" db="EMBL/GenBank/DDBJ databases">
        <title>Genome sequence of Rhodobacteraceae bacterium Lw-13e.</title>
        <authorList>
            <person name="Poehlein A."/>
            <person name="Wolter L."/>
            <person name="Daniel R."/>
            <person name="Brinkhoff T."/>
        </authorList>
    </citation>
    <scope>NUCLEOTIDE SEQUENCE [LARGE SCALE GENOMIC DNA]</scope>
    <source>
        <strain evidence="8 9">Lw-13e</strain>
    </source>
</reference>
<keyword evidence="7" id="KW-0472">Membrane</keyword>
<dbReference type="OrthoDB" id="9810457at2"/>
<dbReference type="InterPro" id="IPR004776">
    <property type="entry name" value="Mem_transp_PIN-like"/>
</dbReference>
<evidence type="ECO:0000256" key="6">
    <source>
        <dbReference type="ARBA" id="ARBA00022989"/>
    </source>
</evidence>
<dbReference type="PANTHER" id="PTHR36838">
    <property type="entry name" value="AUXIN EFFLUX CARRIER FAMILY PROTEIN"/>
    <property type="match status" value="1"/>
</dbReference>
<evidence type="ECO:0000256" key="2">
    <source>
        <dbReference type="ARBA" id="ARBA00010145"/>
    </source>
</evidence>